<gene>
    <name evidence="2" type="ORF">Tsubulata_037369</name>
</gene>
<accession>A0A9Q0FSB0</accession>
<protein>
    <submittedName>
        <fullName evidence="2">Uncharacterized protein</fullName>
    </submittedName>
</protein>
<feature type="compositionally biased region" description="Polar residues" evidence="1">
    <location>
        <begin position="45"/>
        <end position="56"/>
    </location>
</feature>
<dbReference type="EMBL" id="JAKUCV010003998">
    <property type="protein sequence ID" value="KAJ4836899.1"/>
    <property type="molecule type" value="Genomic_DNA"/>
</dbReference>
<organism evidence="2 3">
    <name type="scientific">Turnera subulata</name>
    <dbReference type="NCBI Taxonomy" id="218843"/>
    <lineage>
        <taxon>Eukaryota</taxon>
        <taxon>Viridiplantae</taxon>
        <taxon>Streptophyta</taxon>
        <taxon>Embryophyta</taxon>
        <taxon>Tracheophyta</taxon>
        <taxon>Spermatophyta</taxon>
        <taxon>Magnoliopsida</taxon>
        <taxon>eudicotyledons</taxon>
        <taxon>Gunneridae</taxon>
        <taxon>Pentapetalae</taxon>
        <taxon>rosids</taxon>
        <taxon>fabids</taxon>
        <taxon>Malpighiales</taxon>
        <taxon>Passifloraceae</taxon>
        <taxon>Turnera</taxon>
    </lineage>
</organism>
<feature type="compositionally biased region" description="Low complexity" evidence="1">
    <location>
        <begin position="30"/>
        <end position="44"/>
    </location>
</feature>
<comment type="caution">
    <text evidence="2">The sequence shown here is derived from an EMBL/GenBank/DDBJ whole genome shotgun (WGS) entry which is preliminary data.</text>
</comment>
<reference evidence="2" key="2">
    <citation type="journal article" date="2023" name="Plants (Basel)">
        <title>Annotation of the Turnera subulata (Passifloraceae) Draft Genome Reveals the S-Locus Evolved after the Divergence of Turneroideae from Passifloroideae in a Stepwise Manner.</title>
        <authorList>
            <person name="Henning P.M."/>
            <person name="Roalson E.H."/>
            <person name="Mir W."/>
            <person name="McCubbin A.G."/>
            <person name="Shore J.S."/>
        </authorList>
    </citation>
    <scope>NUCLEOTIDE SEQUENCE</scope>
    <source>
        <strain evidence="2">F60SS</strain>
    </source>
</reference>
<evidence type="ECO:0000256" key="1">
    <source>
        <dbReference type="SAM" id="MobiDB-lite"/>
    </source>
</evidence>
<evidence type="ECO:0000313" key="2">
    <source>
        <dbReference type="EMBL" id="KAJ4836899.1"/>
    </source>
</evidence>
<name>A0A9Q0FSB0_9ROSI</name>
<sequence length="87" mass="9290">MEPEPGSASYIPKACLSSCVFSSSEASIKPWKSSSPNAPSPSLSQDLTATCASSPEISPPVLRTQRCNSSGDGDGVWKTWRRLFLLD</sequence>
<reference evidence="2" key="1">
    <citation type="submission" date="2022-02" db="EMBL/GenBank/DDBJ databases">
        <authorList>
            <person name="Henning P.M."/>
            <person name="McCubbin A.G."/>
            <person name="Shore J.S."/>
        </authorList>
    </citation>
    <scope>NUCLEOTIDE SEQUENCE</scope>
    <source>
        <strain evidence="2">F60SS</strain>
        <tissue evidence="2">Leaves</tissue>
    </source>
</reference>
<dbReference type="Proteomes" id="UP001141552">
    <property type="component" value="Unassembled WGS sequence"/>
</dbReference>
<dbReference type="AlphaFoldDB" id="A0A9Q0FSB0"/>
<feature type="region of interest" description="Disordered" evidence="1">
    <location>
        <begin position="27"/>
        <end position="74"/>
    </location>
</feature>
<proteinExistence type="predicted"/>
<evidence type="ECO:0000313" key="3">
    <source>
        <dbReference type="Proteomes" id="UP001141552"/>
    </source>
</evidence>
<keyword evidence="3" id="KW-1185">Reference proteome</keyword>